<dbReference type="PANTHER" id="PTHR25465">
    <property type="entry name" value="B-BOX DOMAIN CONTAINING"/>
    <property type="match status" value="1"/>
</dbReference>
<keyword evidence="2 4" id="KW-0863">Zinc-finger</keyword>
<dbReference type="PROSITE" id="PS50119">
    <property type="entry name" value="ZF_BBOX"/>
    <property type="match status" value="1"/>
</dbReference>
<dbReference type="InterPro" id="IPR017907">
    <property type="entry name" value="Znf_RING_CS"/>
</dbReference>
<keyword evidence="3" id="KW-0862">Zinc</keyword>
<protein>
    <submittedName>
        <fullName evidence="9">E3 ubiquitin/ISG15 ligase TRIM25-like</fullName>
    </submittedName>
    <submittedName>
        <fullName evidence="10">Tripartite motif containing 16</fullName>
    </submittedName>
</protein>
<feature type="domain" description="RING-type" evidence="6">
    <location>
        <begin position="10"/>
        <end position="57"/>
    </location>
</feature>
<dbReference type="SUPFAM" id="SSF57850">
    <property type="entry name" value="RING/U-box"/>
    <property type="match status" value="1"/>
</dbReference>
<evidence type="ECO:0000313" key="10">
    <source>
        <dbReference type="Ensembl" id="ENSAMXP00005055296.1"/>
    </source>
</evidence>
<dbReference type="PROSITE" id="PS00518">
    <property type="entry name" value="ZF_RING_1"/>
    <property type="match status" value="1"/>
</dbReference>
<name>A0A8B9LS95_ASTMX</name>
<dbReference type="PRINTS" id="PR01407">
    <property type="entry name" value="BUTYPHLNCDUF"/>
</dbReference>
<feature type="domain" description="B box-type" evidence="7">
    <location>
        <begin position="118"/>
        <end position="159"/>
    </location>
</feature>
<dbReference type="InterPro" id="IPR051051">
    <property type="entry name" value="E3_ubiq-ligase_TRIM/RNF"/>
</dbReference>
<dbReference type="InterPro" id="IPR013083">
    <property type="entry name" value="Znf_RING/FYVE/PHD"/>
</dbReference>
<dbReference type="KEGG" id="amex:103040380"/>
<evidence type="ECO:0000313" key="9">
    <source>
        <dbReference type="EMBL" id="KAG9273822.1"/>
    </source>
</evidence>
<dbReference type="PROSITE" id="PS50188">
    <property type="entry name" value="B302_SPRY"/>
    <property type="match status" value="1"/>
</dbReference>
<dbReference type="Proteomes" id="UP000694621">
    <property type="component" value="Unplaced"/>
</dbReference>
<dbReference type="Ensembl" id="ENSAMXT00005059776.1">
    <property type="protein sequence ID" value="ENSAMXP00005055296.1"/>
    <property type="gene ID" value="ENSAMXG00005024658.1"/>
</dbReference>
<evidence type="ECO:0000256" key="2">
    <source>
        <dbReference type="ARBA" id="ARBA00022771"/>
    </source>
</evidence>
<keyword evidence="1" id="KW-0479">Metal-binding</keyword>
<dbReference type="CDD" id="cd19802">
    <property type="entry name" value="Bbox1_TRIM8-like"/>
    <property type="match status" value="1"/>
</dbReference>
<dbReference type="Pfam" id="PF13445">
    <property type="entry name" value="zf-RING_UBOX"/>
    <property type="match status" value="1"/>
</dbReference>
<evidence type="ECO:0000256" key="5">
    <source>
        <dbReference type="SAM" id="MobiDB-lite"/>
    </source>
</evidence>
<evidence type="ECO:0000313" key="11">
    <source>
        <dbReference type="Proteomes" id="UP000694621"/>
    </source>
</evidence>
<dbReference type="Gene3D" id="2.60.120.920">
    <property type="match status" value="1"/>
</dbReference>
<dbReference type="GO" id="GO:0016874">
    <property type="term" value="F:ligase activity"/>
    <property type="evidence" value="ECO:0007669"/>
    <property type="project" value="UniProtKB-KW"/>
</dbReference>
<gene>
    <name evidence="9" type="primary">TRIM16</name>
    <name evidence="9" type="ORF">AMEX_G10581</name>
</gene>
<evidence type="ECO:0000256" key="3">
    <source>
        <dbReference type="ARBA" id="ARBA00022833"/>
    </source>
</evidence>
<feature type="domain" description="B30.2/SPRY" evidence="8">
    <location>
        <begin position="318"/>
        <end position="514"/>
    </location>
</feature>
<keyword evidence="9" id="KW-0436">Ligase</keyword>
<dbReference type="Gene3D" id="3.30.160.60">
    <property type="entry name" value="Classic Zinc Finger"/>
    <property type="match status" value="1"/>
</dbReference>
<dbReference type="Pfam" id="PF00643">
    <property type="entry name" value="zf-B_box"/>
    <property type="match status" value="1"/>
</dbReference>
<dbReference type="OrthoDB" id="10260894at2759"/>
<dbReference type="Pfam" id="PF13765">
    <property type="entry name" value="PRY"/>
    <property type="match status" value="1"/>
</dbReference>
<dbReference type="InterPro" id="IPR000315">
    <property type="entry name" value="Znf_B-box"/>
</dbReference>
<feature type="compositionally biased region" description="Low complexity" evidence="5">
    <location>
        <begin position="480"/>
        <end position="489"/>
    </location>
</feature>
<dbReference type="GO" id="GO:0008270">
    <property type="term" value="F:zinc ion binding"/>
    <property type="evidence" value="ECO:0007669"/>
    <property type="project" value="UniProtKB-KW"/>
</dbReference>
<dbReference type="GO" id="GO:0005737">
    <property type="term" value="C:cytoplasm"/>
    <property type="evidence" value="ECO:0007669"/>
    <property type="project" value="UniProtKB-ARBA"/>
</dbReference>
<dbReference type="PROSITE" id="PS50089">
    <property type="entry name" value="ZF_RING_2"/>
    <property type="match status" value="1"/>
</dbReference>
<proteinExistence type="predicted"/>
<dbReference type="Gene3D" id="3.30.40.10">
    <property type="entry name" value="Zinc/RING finger domain, C3HC4 (zinc finger)"/>
    <property type="match status" value="1"/>
</dbReference>
<dbReference type="SUPFAM" id="SSF57845">
    <property type="entry name" value="B-box zinc-binding domain"/>
    <property type="match status" value="1"/>
</dbReference>
<sequence length="514" mass="57786">MGSMEEVLTCPMCRDLFGPGYPLPCGHSFCPNCVWDIWGQTQGSSSIRGRFACPQCQEDQAVVACDCCPEENGEAGSACSAVKSCLRCEVSLCEQHLQPHLQCPAYSTHLLVDPLMDMSHRRCPAHREVFRYYCLDDREYICADCILEGSHAQHQVKGLRNLQEDYKVSVQSLFNQAEDKMKSGARILQEHEKSSSNLIGSFVADDSQMVRLGSALQAQVDILVEALKNVNEQERQLAFSRLEEDLGRTKGGLEQTESAHRYLGSLLQETDPFLLIWAFQSEHSKLVADLTSPLFTPGQPSMNKKRILEHVEQKYREFISETLRCLIELKRDLLSSPLTLDTNSAHQLLSVSDDQLSVKRLKSRLPHTDHPDRFDHWSQVVTNQTFSSGTHYWELEAEGFWDIAVTYHSIDRKGKEGTAFGCNKVSWSLSSMTESLRRGTTERKHISLLRCAEADWRSRWTMPPDRSPSQRWGHQPPCSPCTSSAPTSLSPCAWASASINQSSTARSPSSGKHD</sequence>
<evidence type="ECO:0000259" key="7">
    <source>
        <dbReference type="PROSITE" id="PS50119"/>
    </source>
</evidence>
<reference evidence="9 12" key="1">
    <citation type="submission" date="2021-07" db="EMBL/GenBank/DDBJ databases">
        <authorList>
            <person name="Imarazene B."/>
            <person name="Zahm M."/>
            <person name="Klopp C."/>
            <person name="Cabau C."/>
            <person name="Beille S."/>
            <person name="Jouanno E."/>
            <person name="Castinel A."/>
            <person name="Lluch J."/>
            <person name="Gil L."/>
            <person name="Kuchtly C."/>
            <person name="Lopez Roques C."/>
            <person name="Donnadieu C."/>
            <person name="Parrinello H."/>
            <person name="Journot L."/>
            <person name="Du K."/>
            <person name="Schartl M."/>
            <person name="Retaux S."/>
            <person name="Guiguen Y."/>
        </authorList>
    </citation>
    <scope>NUCLEOTIDE SEQUENCE [LARGE SCALE GENOMIC DNA]</scope>
    <source>
        <strain evidence="9">Pach_M1</strain>
        <tissue evidence="9">Testis</tissue>
    </source>
</reference>
<feature type="region of interest" description="Disordered" evidence="5">
    <location>
        <begin position="460"/>
        <end position="489"/>
    </location>
</feature>
<dbReference type="InterPro" id="IPR006574">
    <property type="entry name" value="PRY"/>
</dbReference>
<evidence type="ECO:0000313" key="12">
    <source>
        <dbReference type="Proteomes" id="UP000752171"/>
    </source>
</evidence>
<dbReference type="PANTHER" id="PTHR25465:SF73">
    <property type="entry name" value="E3 UBIQUITIN_ISG15 LIGASE TRIM25 ISOFORM X1"/>
    <property type="match status" value="1"/>
</dbReference>
<dbReference type="SUPFAM" id="SSF49899">
    <property type="entry name" value="Concanavalin A-like lectins/glucanases"/>
    <property type="match status" value="1"/>
</dbReference>
<dbReference type="InterPro" id="IPR027370">
    <property type="entry name" value="Znf-RING_euk"/>
</dbReference>
<dbReference type="SMART" id="SM00336">
    <property type="entry name" value="BBOX"/>
    <property type="match status" value="1"/>
</dbReference>
<dbReference type="SMART" id="SM00589">
    <property type="entry name" value="PRY"/>
    <property type="match status" value="1"/>
</dbReference>
<dbReference type="InterPro" id="IPR001870">
    <property type="entry name" value="B30.2/SPRY"/>
</dbReference>
<dbReference type="InterPro" id="IPR003879">
    <property type="entry name" value="Butyrophylin_SPRY"/>
</dbReference>
<evidence type="ECO:0000256" key="4">
    <source>
        <dbReference type="PROSITE-ProRule" id="PRU00024"/>
    </source>
</evidence>
<dbReference type="Proteomes" id="UP000752171">
    <property type="component" value="Unassembled WGS sequence"/>
</dbReference>
<dbReference type="InterPro" id="IPR043136">
    <property type="entry name" value="B30.2/SPRY_sf"/>
</dbReference>
<evidence type="ECO:0000256" key="1">
    <source>
        <dbReference type="ARBA" id="ARBA00022723"/>
    </source>
</evidence>
<evidence type="ECO:0000259" key="6">
    <source>
        <dbReference type="PROSITE" id="PS50089"/>
    </source>
</evidence>
<reference evidence="10" key="2">
    <citation type="submission" date="2025-05" db="UniProtKB">
        <authorList>
            <consortium name="Ensembl"/>
        </authorList>
    </citation>
    <scope>IDENTIFICATION</scope>
</reference>
<dbReference type="AlphaFoldDB" id="A0A8B9LS95"/>
<organism evidence="10 11">
    <name type="scientific">Astyanax mexicanus</name>
    <name type="common">Blind cave fish</name>
    <name type="synonym">Astyanax fasciatus mexicanus</name>
    <dbReference type="NCBI Taxonomy" id="7994"/>
    <lineage>
        <taxon>Eukaryota</taxon>
        <taxon>Metazoa</taxon>
        <taxon>Chordata</taxon>
        <taxon>Craniata</taxon>
        <taxon>Vertebrata</taxon>
        <taxon>Euteleostomi</taxon>
        <taxon>Actinopterygii</taxon>
        <taxon>Neopterygii</taxon>
        <taxon>Teleostei</taxon>
        <taxon>Ostariophysi</taxon>
        <taxon>Characiformes</taxon>
        <taxon>Characoidei</taxon>
        <taxon>Acestrorhamphidae</taxon>
        <taxon>Acestrorhamphinae</taxon>
        <taxon>Astyanax</taxon>
    </lineage>
</organism>
<dbReference type="EMBL" id="JAICCE010000008">
    <property type="protein sequence ID" value="KAG9273822.1"/>
    <property type="molecule type" value="Genomic_DNA"/>
</dbReference>
<dbReference type="InterPro" id="IPR001841">
    <property type="entry name" value="Znf_RING"/>
</dbReference>
<accession>A0A8B9LS95</accession>
<dbReference type="SMART" id="SM00184">
    <property type="entry name" value="RING"/>
    <property type="match status" value="1"/>
</dbReference>
<dbReference type="InterPro" id="IPR013320">
    <property type="entry name" value="ConA-like_dom_sf"/>
</dbReference>
<evidence type="ECO:0000259" key="8">
    <source>
        <dbReference type="PROSITE" id="PS50188"/>
    </source>
</evidence>